<gene>
    <name evidence="11" type="ORF">V9T40_010730</name>
</gene>
<dbReference type="SMART" id="SM00225">
    <property type="entry name" value="BTB"/>
    <property type="match status" value="1"/>
</dbReference>
<dbReference type="GO" id="GO:0016199">
    <property type="term" value="P:axon midline choice point recognition"/>
    <property type="evidence" value="ECO:0007669"/>
    <property type="project" value="UniProtKB-ARBA"/>
</dbReference>
<feature type="compositionally biased region" description="Low complexity" evidence="9">
    <location>
        <begin position="922"/>
        <end position="933"/>
    </location>
</feature>
<dbReference type="PANTHER" id="PTHR23110:SF111">
    <property type="entry name" value="LONGITUDINALS LACKING PROTEIN, ISOFORMS F_I_K_T"/>
    <property type="match status" value="1"/>
</dbReference>
<evidence type="ECO:0000256" key="7">
    <source>
        <dbReference type="ARBA" id="ARBA00023242"/>
    </source>
</evidence>
<keyword evidence="2" id="KW-0217">Developmental protein</keyword>
<dbReference type="InterPro" id="IPR000210">
    <property type="entry name" value="BTB/POZ_dom"/>
</dbReference>
<evidence type="ECO:0000256" key="6">
    <source>
        <dbReference type="ARBA" id="ARBA00023163"/>
    </source>
</evidence>
<dbReference type="Gene3D" id="3.30.710.10">
    <property type="entry name" value="Potassium Channel Kv1.1, Chain A"/>
    <property type="match status" value="1"/>
</dbReference>
<evidence type="ECO:0000313" key="11">
    <source>
        <dbReference type="EMBL" id="KAK7573539.1"/>
    </source>
</evidence>
<keyword evidence="12" id="KW-1185">Reference proteome</keyword>
<proteinExistence type="predicted"/>
<dbReference type="GO" id="GO:0006357">
    <property type="term" value="P:regulation of transcription by RNA polymerase II"/>
    <property type="evidence" value="ECO:0007669"/>
    <property type="project" value="TreeGrafter"/>
</dbReference>
<feature type="compositionally biased region" description="Basic residues" evidence="9">
    <location>
        <begin position="906"/>
        <end position="915"/>
    </location>
</feature>
<dbReference type="EMBL" id="JBBCAQ010000037">
    <property type="protein sequence ID" value="KAK7573539.1"/>
    <property type="molecule type" value="Genomic_DNA"/>
</dbReference>
<feature type="compositionally biased region" description="Low complexity" evidence="9">
    <location>
        <begin position="326"/>
        <end position="341"/>
    </location>
</feature>
<evidence type="ECO:0000256" key="8">
    <source>
        <dbReference type="ARBA" id="ARBA00037382"/>
    </source>
</evidence>
<dbReference type="SUPFAM" id="SSF54695">
    <property type="entry name" value="POZ domain"/>
    <property type="match status" value="1"/>
</dbReference>
<keyword evidence="6" id="KW-0804">Transcription</keyword>
<accession>A0AAN9XXW9</accession>
<evidence type="ECO:0000256" key="5">
    <source>
        <dbReference type="ARBA" id="ARBA00023015"/>
    </source>
</evidence>
<dbReference type="GO" id="GO:0045476">
    <property type="term" value="P:nurse cell apoptotic process"/>
    <property type="evidence" value="ECO:0007669"/>
    <property type="project" value="UniProtKB-ARBA"/>
</dbReference>
<dbReference type="GO" id="GO:0005634">
    <property type="term" value="C:nucleus"/>
    <property type="evidence" value="ECO:0007669"/>
    <property type="project" value="UniProtKB-SubCell"/>
</dbReference>
<feature type="region of interest" description="Disordered" evidence="9">
    <location>
        <begin position="890"/>
        <end position="940"/>
    </location>
</feature>
<evidence type="ECO:0000259" key="10">
    <source>
        <dbReference type="PROSITE" id="PS50097"/>
    </source>
</evidence>
<evidence type="ECO:0000313" key="12">
    <source>
        <dbReference type="Proteomes" id="UP001367676"/>
    </source>
</evidence>
<dbReference type="GO" id="GO:0007526">
    <property type="term" value="P:larval somatic muscle development"/>
    <property type="evidence" value="ECO:0007669"/>
    <property type="project" value="UniProtKB-ARBA"/>
</dbReference>
<dbReference type="GO" id="GO:0035167">
    <property type="term" value="P:larval lymph gland hemopoiesis"/>
    <property type="evidence" value="ECO:0007669"/>
    <property type="project" value="UniProtKB-ARBA"/>
</dbReference>
<keyword evidence="5" id="KW-0805">Transcription regulation</keyword>
<dbReference type="InterPro" id="IPR051095">
    <property type="entry name" value="Dros_DevTransReg"/>
</dbReference>
<evidence type="ECO:0000256" key="9">
    <source>
        <dbReference type="SAM" id="MobiDB-lite"/>
    </source>
</evidence>
<reference evidence="11 12" key="1">
    <citation type="submission" date="2024-03" db="EMBL/GenBank/DDBJ databases">
        <title>Adaptation during the transition from Ophiocordyceps entomopathogen to insect associate is accompanied by gene loss and intensified selection.</title>
        <authorList>
            <person name="Ward C.M."/>
            <person name="Onetto C.A."/>
            <person name="Borneman A.R."/>
        </authorList>
    </citation>
    <scope>NUCLEOTIDE SEQUENCE [LARGE SCALE GENOMIC DNA]</scope>
    <source>
        <strain evidence="11">AWRI1</strain>
        <tissue evidence="11">Single Adult Female</tissue>
    </source>
</reference>
<evidence type="ECO:0000256" key="3">
    <source>
        <dbReference type="ARBA" id="ARBA00022782"/>
    </source>
</evidence>
<dbReference type="GO" id="GO:0048813">
    <property type="term" value="P:dendrite morphogenesis"/>
    <property type="evidence" value="ECO:0007669"/>
    <property type="project" value="UniProtKB-ARBA"/>
</dbReference>
<dbReference type="Proteomes" id="UP001367676">
    <property type="component" value="Unassembled WGS sequence"/>
</dbReference>
<dbReference type="PROSITE" id="PS50097">
    <property type="entry name" value="BTB"/>
    <property type="match status" value="1"/>
</dbReference>
<evidence type="ECO:0000256" key="4">
    <source>
        <dbReference type="ARBA" id="ARBA00022902"/>
    </source>
</evidence>
<dbReference type="AlphaFoldDB" id="A0AAN9XXW9"/>
<sequence>MVLTQLQLKWPNHSTQLLTGLKYLFKNEQLVDCTLKCNKHTLKVHRSVLAACSPYFERELENSPLVVIKDMQFNVLQALIEFMYYGETRITEENLTSLIEAAKLFEIKGLSEMDLLTSNENSVVPSVVAVNKNCAVEGPFVSEIKDIFEKYELKTTDATLKSPIDEAISANVPNQCLSDGDDSNSNLIGESTTSQSHSSRNFVITPPQTESAQILLSLAACSYSQKPFMNPVPNGDAVVSEELQNGDDVNHHPNVQNNLLYDASAFIMPETITSSSSSGANSIVINSAALSHSSLQHRSLAAAGSVVDFIDTSGATDSTKQNGVDVSVAQPQQQSRSSSVDSSDSLLAKLLTRSNQISKASSNGSGSLIGSTRYENLYDVVLHSDGGRNQDAKCATRVAVASTTNSHSSPMPAMAVATAVGEDLQNGLILDCPFLIETPSGLVDMLNVFDGDVFAAQGKNTVKIIPREEVVSLADSHRSTSAIADAASAVGGAACVDEQHLDDAVLERIQQDTEDELKDDPEAVVLTRVTDDGRLEQFVLSSADVNALQQMNEQRRKRRKAEGDGGAAAALLTPSAAHVDYESSLGGCSGDAPASLITRIVQFGAPVDRAISKLPFKKSSRPPSSLSADSNGLPATGAAGVGGTCAVSSETLLAEAAFDQHHQPHAHHQSDHHHHHHENMFEELDSQFNMDCSIEHIQRDYVAYEEASKNETQLEHNYYANALKDEDEECVEISAGENYMMLLEEPLTNGNGLADKDESGAASYHRHIIGATDVYLNNEVVASEKKELAVNSRRNGLVIAAPAASVSSTTSGDSAGGDKRLFNGDESDLILSTVALMSSVMAPAIAVDSRRLTNGTSKNGLPAAVTARTAKSRVVGRAAAAAATTSSSSELNTLPFKPVKNTNSQKKPRRTYKRKATAETNSRSSTVASSSAAKRSKESAALNGGLAFADSSLVEEIIVDEIS</sequence>
<feature type="domain" description="BTB" evidence="10">
    <location>
        <begin position="31"/>
        <end position="92"/>
    </location>
</feature>
<dbReference type="Pfam" id="PF00651">
    <property type="entry name" value="BTB"/>
    <property type="match status" value="1"/>
</dbReference>
<dbReference type="GO" id="GO:0045467">
    <property type="term" value="P:R7 cell development"/>
    <property type="evidence" value="ECO:0007669"/>
    <property type="project" value="UniProtKB-ARBA"/>
</dbReference>
<comment type="subcellular location">
    <subcellularLocation>
        <location evidence="1">Nucleus</location>
    </subcellularLocation>
</comment>
<dbReference type="CDD" id="cd18315">
    <property type="entry name" value="BTB_POZ_BAB-like"/>
    <property type="match status" value="1"/>
</dbReference>
<dbReference type="GO" id="GO:0008406">
    <property type="term" value="P:gonad development"/>
    <property type="evidence" value="ECO:0007669"/>
    <property type="project" value="UniProtKB-ARBA"/>
</dbReference>
<protein>
    <recommendedName>
        <fullName evidence="10">BTB domain-containing protein</fullName>
    </recommendedName>
</protein>
<comment type="function">
    <text evidence="8">Putative transcription factor required for axon growth and guidance in the central and peripheral nervous systems. Repels CNS axons away from the midline by promoting the expression of the midline repellent sli and its receptor robo.</text>
</comment>
<name>A0AAN9XXW9_9HEMI</name>
<keyword evidence="3" id="KW-0221">Differentiation</keyword>
<dbReference type="InterPro" id="IPR011333">
    <property type="entry name" value="SKP1/BTB/POZ_sf"/>
</dbReference>
<keyword evidence="7" id="KW-0539">Nucleus</keyword>
<comment type="caution">
    <text evidence="11">The sequence shown here is derived from an EMBL/GenBank/DDBJ whole genome shotgun (WGS) entry which is preliminary data.</text>
</comment>
<feature type="region of interest" description="Disordered" evidence="9">
    <location>
        <begin position="172"/>
        <end position="201"/>
    </location>
</feature>
<dbReference type="PANTHER" id="PTHR23110">
    <property type="entry name" value="BTB DOMAIN TRANSCRIPTION FACTOR"/>
    <property type="match status" value="1"/>
</dbReference>
<evidence type="ECO:0000256" key="2">
    <source>
        <dbReference type="ARBA" id="ARBA00022473"/>
    </source>
</evidence>
<evidence type="ECO:0000256" key="1">
    <source>
        <dbReference type="ARBA" id="ARBA00004123"/>
    </source>
</evidence>
<feature type="region of interest" description="Disordered" evidence="9">
    <location>
        <begin position="316"/>
        <end position="341"/>
    </location>
</feature>
<dbReference type="GO" id="GO:0007464">
    <property type="term" value="P:R3/R4 cell fate commitment"/>
    <property type="evidence" value="ECO:0007669"/>
    <property type="project" value="UniProtKB-ARBA"/>
</dbReference>
<organism evidence="11 12">
    <name type="scientific">Parthenolecanium corni</name>
    <dbReference type="NCBI Taxonomy" id="536013"/>
    <lineage>
        <taxon>Eukaryota</taxon>
        <taxon>Metazoa</taxon>
        <taxon>Ecdysozoa</taxon>
        <taxon>Arthropoda</taxon>
        <taxon>Hexapoda</taxon>
        <taxon>Insecta</taxon>
        <taxon>Pterygota</taxon>
        <taxon>Neoptera</taxon>
        <taxon>Paraneoptera</taxon>
        <taxon>Hemiptera</taxon>
        <taxon>Sternorrhyncha</taxon>
        <taxon>Coccoidea</taxon>
        <taxon>Coccidae</taxon>
        <taxon>Parthenolecanium</taxon>
    </lineage>
</organism>
<keyword evidence="4" id="KW-0524">Neurogenesis</keyword>